<dbReference type="Gene3D" id="2.180.10.10">
    <property type="entry name" value="RHS repeat-associated core"/>
    <property type="match status" value="1"/>
</dbReference>
<sequence>MYYLNARYYNPEWGRFINADGIVGTPGGLLSANMFAYCGNDPVNREDSNGYLWGFIKAFVSQIANAINVFRPIYAVAGGAALVDGPLPIGDLVGLVIASVATIAVVGIATYNSITYSSESDSDDENLEVSKKGREPSPTIDRNTGEEVGRFVADDKGNVMIEPKGGRTVSAGKGGVDTHTLYPNGSNYHRYNPNGHPPNSTIPHGHGHLKGTGPSMKGQGPSIDVNGNAVPWDSAGAHWKIR</sequence>
<evidence type="ECO:0000256" key="2">
    <source>
        <dbReference type="SAM" id="Phobius"/>
    </source>
</evidence>
<evidence type="ECO:0000256" key="1">
    <source>
        <dbReference type="SAM" id="MobiDB-lite"/>
    </source>
</evidence>
<dbReference type="EMBL" id="VSSQ01010600">
    <property type="protein sequence ID" value="MPM44748.1"/>
    <property type="molecule type" value="Genomic_DNA"/>
</dbReference>
<keyword evidence="2" id="KW-1133">Transmembrane helix</keyword>
<keyword evidence="2" id="KW-0812">Transmembrane</keyword>
<protein>
    <submittedName>
        <fullName evidence="3">Uncharacterized protein</fullName>
    </submittedName>
</protein>
<comment type="caution">
    <text evidence="3">The sequence shown here is derived from an EMBL/GenBank/DDBJ whole genome shotgun (WGS) entry which is preliminary data.</text>
</comment>
<dbReference type="AlphaFoldDB" id="A0A644ZWG1"/>
<feature type="transmembrane region" description="Helical" evidence="2">
    <location>
        <begin position="92"/>
        <end position="111"/>
    </location>
</feature>
<dbReference type="NCBIfam" id="TIGR03696">
    <property type="entry name" value="Rhs_assc_core"/>
    <property type="match status" value="1"/>
</dbReference>
<organism evidence="3">
    <name type="scientific">bioreactor metagenome</name>
    <dbReference type="NCBI Taxonomy" id="1076179"/>
    <lineage>
        <taxon>unclassified sequences</taxon>
        <taxon>metagenomes</taxon>
        <taxon>ecological metagenomes</taxon>
    </lineage>
</organism>
<accession>A0A644ZWG1</accession>
<keyword evidence="2" id="KW-0472">Membrane</keyword>
<feature type="region of interest" description="Disordered" evidence="1">
    <location>
        <begin position="117"/>
        <end position="148"/>
    </location>
</feature>
<reference evidence="3" key="1">
    <citation type="submission" date="2019-08" db="EMBL/GenBank/DDBJ databases">
        <authorList>
            <person name="Kucharzyk K."/>
            <person name="Murdoch R.W."/>
            <person name="Higgins S."/>
            <person name="Loffler F."/>
        </authorList>
    </citation>
    <scope>NUCLEOTIDE SEQUENCE</scope>
</reference>
<proteinExistence type="predicted"/>
<evidence type="ECO:0000313" key="3">
    <source>
        <dbReference type="EMBL" id="MPM44748.1"/>
    </source>
</evidence>
<gene>
    <name evidence="3" type="ORF">SDC9_91429</name>
</gene>
<dbReference type="InterPro" id="IPR022385">
    <property type="entry name" value="Rhs_assc_core"/>
</dbReference>
<name>A0A644ZWG1_9ZZZZ</name>